<dbReference type="Proteomes" id="UP000663879">
    <property type="component" value="Unassembled WGS sequence"/>
</dbReference>
<keyword evidence="1" id="KW-1133">Transmembrane helix</keyword>
<feature type="transmembrane region" description="Helical" evidence="1">
    <location>
        <begin position="111"/>
        <end position="131"/>
    </location>
</feature>
<reference evidence="2" key="1">
    <citation type="submission" date="2021-02" db="EMBL/GenBank/DDBJ databases">
        <authorList>
            <person name="Nowell W R."/>
        </authorList>
    </citation>
    <scope>NUCLEOTIDE SEQUENCE</scope>
    <source>
        <strain evidence="2">Ploen Becks lab</strain>
    </source>
</reference>
<organism evidence="2 3">
    <name type="scientific">Brachionus calyciflorus</name>
    <dbReference type="NCBI Taxonomy" id="104777"/>
    <lineage>
        <taxon>Eukaryota</taxon>
        <taxon>Metazoa</taxon>
        <taxon>Spiralia</taxon>
        <taxon>Gnathifera</taxon>
        <taxon>Rotifera</taxon>
        <taxon>Eurotatoria</taxon>
        <taxon>Monogononta</taxon>
        <taxon>Pseudotrocha</taxon>
        <taxon>Ploima</taxon>
        <taxon>Brachionidae</taxon>
        <taxon>Brachionus</taxon>
    </lineage>
</organism>
<keyword evidence="3" id="KW-1185">Reference proteome</keyword>
<sequence length="198" mass="22255">MIQSANVDEKLYEYDPIYDTRTNYVFGCWRIGLLGIPLILLGIVLAGLCIADMNDGAYRSSNLFGNRVIAWSENPWWPTYAKGVWVGLMLITLGVLGIIAHYEETHTAIKVFGYGCLIAALFLFYLIISTIKEIQFGQLSLTFQVFNSFRLYNTYALNAAMCALAVLAFFIALIAGILSLCLVDCEDDYYLEPYYGPM</sequence>
<gene>
    <name evidence="2" type="ORF">OXX778_LOCUS2451</name>
</gene>
<keyword evidence="1" id="KW-0812">Transmembrane</keyword>
<feature type="transmembrane region" description="Helical" evidence="1">
    <location>
        <begin position="155"/>
        <end position="183"/>
    </location>
</feature>
<comment type="caution">
    <text evidence="2">The sequence shown here is derived from an EMBL/GenBank/DDBJ whole genome shotgun (WGS) entry which is preliminary data.</text>
</comment>
<dbReference type="OrthoDB" id="10026103at2759"/>
<evidence type="ECO:0000313" key="3">
    <source>
        <dbReference type="Proteomes" id="UP000663879"/>
    </source>
</evidence>
<accession>A0A813MPM1</accession>
<protein>
    <submittedName>
        <fullName evidence="2">Uncharacterized protein</fullName>
    </submittedName>
</protein>
<keyword evidence="1" id="KW-0472">Membrane</keyword>
<proteinExistence type="predicted"/>
<dbReference type="EMBL" id="CAJNOC010000191">
    <property type="protein sequence ID" value="CAF0724953.1"/>
    <property type="molecule type" value="Genomic_DNA"/>
</dbReference>
<feature type="transmembrane region" description="Helical" evidence="1">
    <location>
        <begin position="31"/>
        <end position="53"/>
    </location>
</feature>
<name>A0A813MPM1_9BILA</name>
<evidence type="ECO:0000256" key="1">
    <source>
        <dbReference type="SAM" id="Phobius"/>
    </source>
</evidence>
<dbReference type="AlphaFoldDB" id="A0A813MPM1"/>
<evidence type="ECO:0000313" key="2">
    <source>
        <dbReference type="EMBL" id="CAF0724953.1"/>
    </source>
</evidence>
<feature type="transmembrane region" description="Helical" evidence="1">
    <location>
        <begin position="80"/>
        <end position="99"/>
    </location>
</feature>